<evidence type="ECO:0000313" key="12">
    <source>
        <dbReference type="Proteomes" id="UP000008021"/>
    </source>
</evidence>
<dbReference type="HOGENOM" id="CLU_063334_0_0_1"/>
<dbReference type="Proteomes" id="UP000008021">
    <property type="component" value="Chromosome 12"/>
</dbReference>
<dbReference type="eggNOG" id="KOG4569">
    <property type="taxonomic scope" value="Eukaryota"/>
</dbReference>
<dbReference type="Gene3D" id="3.40.50.1820">
    <property type="entry name" value="alpha/beta hydrolase"/>
    <property type="match status" value="1"/>
</dbReference>
<feature type="region of interest" description="Disordered" evidence="9">
    <location>
        <begin position="366"/>
        <end position="385"/>
    </location>
</feature>
<evidence type="ECO:0000256" key="6">
    <source>
        <dbReference type="ARBA" id="ARBA00022946"/>
    </source>
</evidence>
<dbReference type="AlphaFoldDB" id="A0A0E0FEE2"/>
<proteinExistence type="inferred from homology"/>
<evidence type="ECO:0000256" key="1">
    <source>
        <dbReference type="ARBA" id="ARBA00004229"/>
    </source>
</evidence>
<dbReference type="InterPro" id="IPR029058">
    <property type="entry name" value="AB_hydrolase_fold"/>
</dbReference>
<keyword evidence="4" id="KW-0934">Plastid</keyword>
<dbReference type="InterPro" id="IPR002921">
    <property type="entry name" value="Fungal_lipase-type"/>
</dbReference>
<dbReference type="PANTHER" id="PTHR31403">
    <property type="entry name" value="PHOSPHOLIPASE A1-IBETA2, CHLOROPLASTIC"/>
    <property type="match status" value="1"/>
</dbReference>
<evidence type="ECO:0000256" key="2">
    <source>
        <dbReference type="ARBA" id="ARBA00010701"/>
    </source>
</evidence>
<evidence type="ECO:0000256" key="5">
    <source>
        <dbReference type="ARBA" id="ARBA00022801"/>
    </source>
</evidence>
<dbReference type="PANTHER" id="PTHR31403:SF11">
    <property type="entry name" value="OS12G0614500 PROTEIN"/>
    <property type="match status" value="1"/>
</dbReference>
<feature type="compositionally biased region" description="Basic and acidic residues" evidence="9">
    <location>
        <begin position="336"/>
        <end position="347"/>
    </location>
</feature>
<dbReference type="GO" id="GO:0004620">
    <property type="term" value="F:phospholipase activity"/>
    <property type="evidence" value="ECO:0007669"/>
    <property type="project" value="UniProtKB-ARBA"/>
</dbReference>
<dbReference type="CDD" id="cd00519">
    <property type="entry name" value="Lipase_3"/>
    <property type="match status" value="1"/>
</dbReference>
<reference evidence="11" key="1">
    <citation type="submission" date="2015-04" db="UniProtKB">
        <authorList>
            <consortium name="EnsemblPlants"/>
        </authorList>
    </citation>
    <scope>IDENTIFICATION</scope>
</reference>
<dbReference type="EnsemblPlants" id="OMERI12G13930.1">
    <property type="protein sequence ID" value="OMERI12G13930.1"/>
    <property type="gene ID" value="OMERI12G13930"/>
</dbReference>
<keyword evidence="8" id="KW-0443">Lipid metabolism</keyword>
<keyword evidence="6" id="KW-0809">Transit peptide</keyword>
<evidence type="ECO:0000256" key="3">
    <source>
        <dbReference type="ARBA" id="ARBA00022528"/>
    </source>
</evidence>
<feature type="domain" description="Fungal lipase-type" evidence="10">
    <location>
        <begin position="114"/>
        <end position="274"/>
    </location>
</feature>
<comment type="similarity">
    <text evidence="2">Belongs to the AB hydrolase superfamily. Lipase family.</text>
</comment>
<dbReference type="Gramene" id="OMERI12G13930.1">
    <property type="protein sequence ID" value="OMERI12G13930.1"/>
    <property type="gene ID" value="OMERI12G13930"/>
</dbReference>
<evidence type="ECO:0000259" key="10">
    <source>
        <dbReference type="Pfam" id="PF01764"/>
    </source>
</evidence>
<keyword evidence="3" id="KW-0150">Chloroplast</keyword>
<reference evidence="11" key="2">
    <citation type="submission" date="2018-05" db="EMBL/GenBank/DDBJ databases">
        <title>OmerRS3 (Oryza meridionalis Reference Sequence Version 3).</title>
        <authorList>
            <person name="Zhang J."/>
            <person name="Kudrna D."/>
            <person name="Lee S."/>
            <person name="Talag J."/>
            <person name="Welchert J."/>
            <person name="Wing R.A."/>
        </authorList>
    </citation>
    <scope>NUCLEOTIDE SEQUENCE [LARGE SCALE GENOMIC DNA]</scope>
    <source>
        <strain evidence="11">cv. OR44</strain>
    </source>
</reference>
<evidence type="ECO:0000313" key="11">
    <source>
        <dbReference type="EnsemblPlants" id="OMERI12G13930.1"/>
    </source>
</evidence>
<evidence type="ECO:0000256" key="9">
    <source>
        <dbReference type="SAM" id="MobiDB-lite"/>
    </source>
</evidence>
<dbReference type="GO" id="GO:0016042">
    <property type="term" value="P:lipid catabolic process"/>
    <property type="evidence" value="ECO:0007669"/>
    <property type="project" value="UniProtKB-KW"/>
</dbReference>
<evidence type="ECO:0000256" key="8">
    <source>
        <dbReference type="ARBA" id="ARBA00023098"/>
    </source>
</evidence>
<dbReference type="SUPFAM" id="SSF53474">
    <property type="entry name" value="alpha/beta-Hydrolases"/>
    <property type="match status" value="1"/>
</dbReference>
<keyword evidence="7" id="KW-0442">Lipid degradation</keyword>
<sequence length="385" mass="41763">MAGGEDKSSLSAGRGRDEAADHKPPPVVCRAELVRYARMADVAYAAFAGEENLPHLLVEGGVGDYVATTHLYATIDAVLKAFEVFPVLNGVDKPYWFGYVAVARRGGRRWDIAVAWRGSVTVADWMMNVHINLVPFKYGGGAAGKVAEGFYSVYTSSDPSKEHGELSAREQVVGEVLRLVDHFRRQDDHSSQKKKTDVRVTVTGHSLGGALALMSAHDVAAKLAIAGHGDVPVHAVTFGSPHVGDMAFRGALRGKHVGVVRVAVKQDVVPRLPMGDGYVEVGDRVVELDVDRSPLKLGSHNIDLYLHLIGLLRDCNEVSPAASGESSAPADKKRKWPEMKEKSEHGYMRVPLSDLDKLEVTRFEADHDDQNFPNCGHVSNDPCGN</sequence>
<feature type="region of interest" description="Disordered" evidence="9">
    <location>
        <begin position="320"/>
        <end position="348"/>
    </location>
</feature>
<evidence type="ECO:0000256" key="4">
    <source>
        <dbReference type="ARBA" id="ARBA00022640"/>
    </source>
</evidence>
<feature type="compositionally biased region" description="Low complexity" evidence="9">
    <location>
        <begin position="320"/>
        <end position="329"/>
    </location>
</feature>
<protein>
    <recommendedName>
        <fullName evidence="10">Fungal lipase-type domain-containing protein</fullName>
    </recommendedName>
</protein>
<dbReference type="GO" id="GO:0009507">
    <property type="term" value="C:chloroplast"/>
    <property type="evidence" value="ECO:0007669"/>
    <property type="project" value="UniProtKB-SubCell"/>
</dbReference>
<organism evidence="11">
    <name type="scientific">Oryza meridionalis</name>
    <dbReference type="NCBI Taxonomy" id="40149"/>
    <lineage>
        <taxon>Eukaryota</taxon>
        <taxon>Viridiplantae</taxon>
        <taxon>Streptophyta</taxon>
        <taxon>Embryophyta</taxon>
        <taxon>Tracheophyta</taxon>
        <taxon>Spermatophyta</taxon>
        <taxon>Magnoliopsida</taxon>
        <taxon>Liliopsida</taxon>
        <taxon>Poales</taxon>
        <taxon>Poaceae</taxon>
        <taxon>BOP clade</taxon>
        <taxon>Oryzoideae</taxon>
        <taxon>Oryzeae</taxon>
        <taxon>Oryzinae</taxon>
        <taxon>Oryza</taxon>
    </lineage>
</organism>
<keyword evidence="5" id="KW-0378">Hydrolase</keyword>
<keyword evidence="12" id="KW-1185">Reference proteome</keyword>
<accession>A0A0E0FEE2</accession>
<comment type="subcellular location">
    <subcellularLocation>
        <location evidence="1">Plastid</location>
        <location evidence="1">Chloroplast</location>
    </subcellularLocation>
</comment>
<feature type="region of interest" description="Disordered" evidence="9">
    <location>
        <begin position="1"/>
        <end position="24"/>
    </location>
</feature>
<evidence type="ECO:0000256" key="7">
    <source>
        <dbReference type="ARBA" id="ARBA00022963"/>
    </source>
</evidence>
<name>A0A0E0FEE2_9ORYZ</name>
<dbReference type="Pfam" id="PF01764">
    <property type="entry name" value="Lipase_3"/>
    <property type="match status" value="1"/>
</dbReference>